<dbReference type="GO" id="GO:0004722">
    <property type="term" value="F:protein serine/threonine phosphatase activity"/>
    <property type="evidence" value="ECO:0007669"/>
    <property type="project" value="UniProtKB-EC"/>
</dbReference>
<comment type="caution">
    <text evidence="8">The sequence shown here is derived from an EMBL/GenBank/DDBJ whole genome shotgun (WGS) entry which is preliminary data.</text>
</comment>
<dbReference type="GO" id="GO:0005737">
    <property type="term" value="C:cytoplasm"/>
    <property type="evidence" value="ECO:0007669"/>
    <property type="project" value="TreeGrafter"/>
</dbReference>
<dbReference type="PRINTS" id="PR01908">
    <property type="entry name" value="ADSPHPHTASE"/>
</dbReference>
<dbReference type="EMBL" id="BGPR01000907">
    <property type="protein sequence ID" value="GBM39765.1"/>
    <property type="molecule type" value="Genomic_DNA"/>
</dbReference>
<evidence type="ECO:0000256" key="1">
    <source>
        <dbReference type="ARBA" id="ARBA00009580"/>
    </source>
</evidence>
<evidence type="ECO:0000256" key="2">
    <source>
        <dbReference type="ARBA" id="ARBA00013081"/>
    </source>
</evidence>
<dbReference type="FunFam" id="3.90.190.10:FF:000004">
    <property type="entry name" value="Protein phosphatase Slingshot homolog 2"/>
    <property type="match status" value="1"/>
</dbReference>
<evidence type="ECO:0000313" key="9">
    <source>
        <dbReference type="Proteomes" id="UP000499080"/>
    </source>
</evidence>
<reference evidence="8 9" key="1">
    <citation type="journal article" date="2019" name="Sci. Rep.">
        <title>Orb-weaving spider Araneus ventricosus genome elucidates the spidroin gene catalogue.</title>
        <authorList>
            <person name="Kono N."/>
            <person name="Nakamura H."/>
            <person name="Ohtoshi R."/>
            <person name="Moran D.A.P."/>
            <person name="Shinohara A."/>
            <person name="Yoshida Y."/>
            <person name="Fujiwara M."/>
            <person name="Mori M."/>
            <person name="Tomita M."/>
            <person name="Arakawa K."/>
        </authorList>
    </citation>
    <scope>NUCLEOTIDE SEQUENCE [LARGE SCALE GENOMIC DNA]</scope>
</reference>
<comment type="catalytic activity">
    <reaction evidence="5">
        <text>O-phospho-L-threonyl-[protein] + H2O = L-threonyl-[protein] + phosphate</text>
        <dbReference type="Rhea" id="RHEA:47004"/>
        <dbReference type="Rhea" id="RHEA-COMP:11060"/>
        <dbReference type="Rhea" id="RHEA-COMP:11605"/>
        <dbReference type="ChEBI" id="CHEBI:15377"/>
        <dbReference type="ChEBI" id="CHEBI:30013"/>
        <dbReference type="ChEBI" id="CHEBI:43474"/>
        <dbReference type="ChEBI" id="CHEBI:61977"/>
        <dbReference type="EC" id="3.1.3.16"/>
    </reaction>
</comment>
<dbReference type="PANTHER" id="PTHR46377:SF1">
    <property type="entry name" value="DUAL SPECIFICITY PROTEIN PHOSPHATASE 19"/>
    <property type="match status" value="1"/>
</dbReference>
<dbReference type="InterPro" id="IPR000340">
    <property type="entry name" value="Dual-sp_phosphatase_cat-dom"/>
</dbReference>
<dbReference type="PROSITE" id="PS50056">
    <property type="entry name" value="TYR_PHOSPHATASE_2"/>
    <property type="match status" value="1"/>
</dbReference>
<dbReference type="PROSITE" id="PS50054">
    <property type="entry name" value="TYR_PHOSPHATASE_DUAL"/>
    <property type="match status" value="1"/>
</dbReference>
<dbReference type="InterPro" id="IPR000387">
    <property type="entry name" value="Tyr_Pase_dom"/>
</dbReference>
<evidence type="ECO:0000256" key="3">
    <source>
        <dbReference type="ARBA" id="ARBA00022801"/>
    </source>
</evidence>
<feature type="domain" description="Tyrosine-protein phosphatase" evidence="6">
    <location>
        <begin position="63"/>
        <end position="203"/>
    </location>
</feature>
<dbReference type="SMART" id="SM00195">
    <property type="entry name" value="DSPc"/>
    <property type="match status" value="1"/>
</dbReference>
<gene>
    <name evidence="8" type="primary">DUSP19_0</name>
    <name evidence="8" type="ORF">AVEN_107179_1</name>
</gene>
<name>A0A4Y2FH87_ARAVE</name>
<keyword evidence="4" id="KW-0904">Protein phosphatase</keyword>
<dbReference type="OrthoDB" id="10252009at2759"/>
<dbReference type="Pfam" id="PF00782">
    <property type="entry name" value="DSPc"/>
    <property type="match status" value="1"/>
</dbReference>
<evidence type="ECO:0000259" key="6">
    <source>
        <dbReference type="PROSITE" id="PS50054"/>
    </source>
</evidence>
<accession>A0A4Y2FH87</accession>
<sequence length="209" mass="23644">MEQRNFLEQVRGFRNDSLKKVCTKVTVADGQQFIETLEDGGYSVRKQSVISTGYVVDNRADITVSLIMPGLILGSQDVAAELQILDDFNVTHILNIGYAIPNHFESKFVYKNVEILDDPSTDIKMFFDGCFDFIDDGRQEGCVLVHCNAGVSRAPTIVIAYLMNRCKMTLKDAYSLVKSVRSCIRPNDGFMKVLEEYQKELYNSNDNQQ</sequence>
<feature type="domain" description="Tyrosine specific protein phosphatases" evidence="7">
    <location>
        <begin position="124"/>
        <end position="181"/>
    </location>
</feature>
<dbReference type="EC" id="3.1.3.16" evidence="2"/>
<dbReference type="PANTHER" id="PTHR46377">
    <property type="entry name" value="DUAL SPECIFICITY PROTEIN PHOSPHATASE 19"/>
    <property type="match status" value="1"/>
</dbReference>
<evidence type="ECO:0000259" key="7">
    <source>
        <dbReference type="PROSITE" id="PS50056"/>
    </source>
</evidence>
<comment type="similarity">
    <text evidence="1">Belongs to the protein-tyrosine phosphatase family.</text>
</comment>
<dbReference type="AlphaFoldDB" id="A0A4Y2FH87"/>
<organism evidence="8 9">
    <name type="scientific">Araneus ventricosus</name>
    <name type="common">Orbweaver spider</name>
    <name type="synonym">Epeira ventricosa</name>
    <dbReference type="NCBI Taxonomy" id="182803"/>
    <lineage>
        <taxon>Eukaryota</taxon>
        <taxon>Metazoa</taxon>
        <taxon>Ecdysozoa</taxon>
        <taxon>Arthropoda</taxon>
        <taxon>Chelicerata</taxon>
        <taxon>Arachnida</taxon>
        <taxon>Araneae</taxon>
        <taxon>Araneomorphae</taxon>
        <taxon>Entelegynae</taxon>
        <taxon>Araneoidea</taxon>
        <taxon>Araneidae</taxon>
        <taxon>Araneus</taxon>
    </lineage>
</organism>
<evidence type="ECO:0000256" key="5">
    <source>
        <dbReference type="ARBA" id="ARBA00048336"/>
    </source>
</evidence>
<protein>
    <recommendedName>
        <fullName evidence="2">protein-serine/threonine phosphatase</fullName>
        <ecNumber evidence="2">3.1.3.16</ecNumber>
    </recommendedName>
</protein>
<dbReference type="InterPro" id="IPR020422">
    <property type="entry name" value="TYR_PHOSPHATASE_DUAL_dom"/>
</dbReference>
<keyword evidence="9" id="KW-1185">Reference proteome</keyword>
<dbReference type="Gene3D" id="3.90.190.10">
    <property type="entry name" value="Protein tyrosine phosphatase superfamily"/>
    <property type="match status" value="1"/>
</dbReference>
<dbReference type="InterPro" id="IPR029021">
    <property type="entry name" value="Prot-tyrosine_phosphatase-like"/>
</dbReference>
<dbReference type="SUPFAM" id="SSF52799">
    <property type="entry name" value="(Phosphotyrosine protein) phosphatases II"/>
    <property type="match status" value="1"/>
</dbReference>
<keyword evidence="3" id="KW-0378">Hydrolase</keyword>
<dbReference type="GO" id="GO:0008579">
    <property type="term" value="F:JUN kinase phosphatase activity"/>
    <property type="evidence" value="ECO:0007669"/>
    <property type="project" value="TreeGrafter"/>
</dbReference>
<dbReference type="Proteomes" id="UP000499080">
    <property type="component" value="Unassembled WGS sequence"/>
</dbReference>
<evidence type="ECO:0000256" key="4">
    <source>
        <dbReference type="ARBA" id="ARBA00022912"/>
    </source>
</evidence>
<evidence type="ECO:0000313" key="8">
    <source>
        <dbReference type="EMBL" id="GBM39765.1"/>
    </source>
</evidence>
<proteinExistence type="inferred from homology"/>